<keyword evidence="3" id="KW-0238">DNA-binding</keyword>
<evidence type="ECO:0000256" key="5">
    <source>
        <dbReference type="PIRSR" id="PIRSR606118-50"/>
    </source>
</evidence>
<dbReference type="GO" id="GO:0015074">
    <property type="term" value="P:DNA integration"/>
    <property type="evidence" value="ECO:0007669"/>
    <property type="project" value="UniProtKB-KW"/>
</dbReference>
<evidence type="ECO:0000256" key="4">
    <source>
        <dbReference type="ARBA" id="ARBA00023172"/>
    </source>
</evidence>
<dbReference type="Gene3D" id="3.40.50.1390">
    <property type="entry name" value="Resolvase, N-terminal catalytic domain"/>
    <property type="match status" value="1"/>
</dbReference>
<evidence type="ECO:0000256" key="2">
    <source>
        <dbReference type="ARBA" id="ARBA00022908"/>
    </source>
</evidence>
<dbReference type="InterPro" id="IPR006119">
    <property type="entry name" value="Resolv_N"/>
</dbReference>
<sequence>MTRVGYARVSTTDQDLDIQIARLKAAGCEIVRSETGSGGSRTGRTELETIMQFLRAGDELVVLRLDRLGRSTRDVLNLVHELEEKGASLRILEPEVTTAGTMGRMVITILGMVADMELKFIKDRQRAGIEAAKIEGAYKGRKKNVDDDEIRRRVAAGASKASVARELKVSRMTVYRALDVPPKTELPEKPPSAAIALHLIIENFNKHGRGRKPARERIEAMLKRDYQMQKTGNCDYTLTITYDREPDGVSLDDEIENLQTEMFNIAESYRCSIEVDIHEIGGDERSW</sequence>
<evidence type="ECO:0000256" key="1">
    <source>
        <dbReference type="ARBA" id="ARBA00009913"/>
    </source>
</evidence>
<dbReference type="GO" id="GO:0000150">
    <property type="term" value="F:DNA strand exchange activity"/>
    <property type="evidence" value="ECO:0007669"/>
    <property type="project" value="InterPro"/>
</dbReference>
<dbReference type="PANTHER" id="PTHR30461">
    <property type="entry name" value="DNA-INVERTASE FROM LAMBDOID PROPHAGE"/>
    <property type="match status" value="1"/>
</dbReference>
<comment type="similarity">
    <text evidence="1">Belongs to the site-specific recombinase resolvase family.</text>
</comment>
<dbReference type="CDD" id="cd03768">
    <property type="entry name" value="SR_ResInv"/>
    <property type="match status" value="1"/>
</dbReference>
<dbReference type="CDD" id="cd00569">
    <property type="entry name" value="HTH_Hin_like"/>
    <property type="match status" value="1"/>
</dbReference>
<dbReference type="Pfam" id="PF00239">
    <property type="entry name" value="Resolvase"/>
    <property type="match status" value="1"/>
</dbReference>
<protein>
    <submittedName>
        <fullName evidence="8">Helix-turn-helix domain-containing protein</fullName>
    </submittedName>
</protein>
<evidence type="ECO:0000256" key="3">
    <source>
        <dbReference type="ARBA" id="ARBA00023125"/>
    </source>
</evidence>
<evidence type="ECO:0000256" key="6">
    <source>
        <dbReference type="PROSITE-ProRule" id="PRU10137"/>
    </source>
</evidence>
<dbReference type="OrthoDB" id="9800103at2"/>
<dbReference type="InterPro" id="IPR050639">
    <property type="entry name" value="SSR_resolvase"/>
</dbReference>
<dbReference type="EMBL" id="WUML01000039">
    <property type="protein sequence ID" value="MXO02969.1"/>
    <property type="molecule type" value="Genomic_DNA"/>
</dbReference>
<keyword evidence="2" id="KW-0229">DNA integration</keyword>
<dbReference type="InterPro" id="IPR036162">
    <property type="entry name" value="Resolvase-like_N_sf"/>
</dbReference>
<dbReference type="AlphaFoldDB" id="A0A6N8TJ52"/>
<dbReference type="InterPro" id="IPR006120">
    <property type="entry name" value="Resolvase_HTH_dom"/>
</dbReference>
<reference evidence="8 9" key="1">
    <citation type="submission" date="2019-12" db="EMBL/GenBank/DDBJ databases">
        <title>Shinella granuli gen. nov., sp. nov., and proposal of the reclassification of Zoogloea ramigera ATCC 19623 as Shinella zoogloeoides sp. nov.</title>
        <authorList>
            <person name="Gao J."/>
        </authorList>
    </citation>
    <scope>NUCLEOTIDE SEQUENCE [LARGE SCALE GENOMIC DNA]</scope>
    <source>
        <strain evidence="8 9">DSM 287</strain>
    </source>
</reference>
<dbReference type="RefSeq" id="WP_160788126.1">
    <property type="nucleotide sequence ID" value="NZ_JBHSTY010000037.1"/>
</dbReference>
<feature type="active site" description="O-(5'-phospho-DNA)-serine intermediate" evidence="5 6">
    <location>
        <position position="10"/>
    </location>
</feature>
<comment type="caution">
    <text evidence="8">The sequence shown here is derived from an EMBL/GenBank/DDBJ whole genome shotgun (WGS) entry which is preliminary data.</text>
</comment>
<evidence type="ECO:0000313" key="8">
    <source>
        <dbReference type="EMBL" id="MXO02969.1"/>
    </source>
</evidence>
<dbReference type="SMART" id="SM00857">
    <property type="entry name" value="Resolvase"/>
    <property type="match status" value="1"/>
</dbReference>
<organism evidence="8 9">
    <name type="scientific">Shinella zoogloeoides</name>
    <name type="common">Crabtreella saccharophila</name>
    <dbReference type="NCBI Taxonomy" id="352475"/>
    <lineage>
        <taxon>Bacteria</taxon>
        <taxon>Pseudomonadati</taxon>
        <taxon>Pseudomonadota</taxon>
        <taxon>Alphaproteobacteria</taxon>
        <taxon>Hyphomicrobiales</taxon>
        <taxon>Rhizobiaceae</taxon>
        <taxon>Shinella</taxon>
    </lineage>
</organism>
<evidence type="ECO:0000313" key="9">
    <source>
        <dbReference type="Proteomes" id="UP000440304"/>
    </source>
</evidence>
<dbReference type="PROSITE" id="PS00397">
    <property type="entry name" value="RECOMBINASES_1"/>
    <property type="match status" value="1"/>
</dbReference>
<gene>
    <name evidence="8" type="ORF">GR156_21965</name>
</gene>
<evidence type="ECO:0000259" key="7">
    <source>
        <dbReference type="PROSITE" id="PS51736"/>
    </source>
</evidence>
<dbReference type="InterPro" id="IPR009057">
    <property type="entry name" value="Homeodomain-like_sf"/>
</dbReference>
<dbReference type="Gene3D" id="1.10.10.60">
    <property type="entry name" value="Homeodomain-like"/>
    <property type="match status" value="1"/>
</dbReference>
<feature type="domain" description="Resolvase/invertase-type recombinase catalytic" evidence="7">
    <location>
        <begin position="2"/>
        <end position="136"/>
    </location>
</feature>
<dbReference type="GO" id="GO:0003677">
    <property type="term" value="F:DNA binding"/>
    <property type="evidence" value="ECO:0007669"/>
    <property type="project" value="UniProtKB-KW"/>
</dbReference>
<dbReference type="SUPFAM" id="SSF46689">
    <property type="entry name" value="Homeodomain-like"/>
    <property type="match status" value="1"/>
</dbReference>
<dbReference type="Proteomes" id="UP000440304">
    <property type="component" value="Unassembled WGS sequence"/>
</dbReference>
<proteinExistence type="inferred from homology"/>
<dbReference type="PANTHER" id="PTHR30461:SF26">
    <property type="entry name" value="RESOLVASE HOMOLOG YNEB"/>
    <property type="match status" value="1"/>
</dbReference>
<dbReference type="PROSITE" id="PS51736">
    <property type="entry name" value="RECOMBINASES_3"/>
    <property type="match status" value="1"/>
</dbReference>
<dbReference type="Pfam" id="PF02796">
    <property type="entry name" value="HTH_7"/>
    <property type="match status" value="1"/>
</dbReference>
<name>A0A6N8TJ52_SHIZO</name>
<dbReference type="InterPro" id="IPR006118">
    <property type="entry name" value="Recombinase_CS"/>
</dbReference>
<dbReference type="SUPFAM" id="SSF53041">
    <property type="entry name" value="Resolvase-like"/>
    <property type="match status" value="1"/>
</dbReference>
<dbReference type="PROSITE" id="PS00398">
    <property type="entry name" value="RECOMBINASES_2"/>
    <property type="match status" value="1"/>
</dbReference>
<keyword evidence="4" id="KW-0233">DNA recombination</keyword>
<accession>A0A6N8TJ52</accession>